<dbReference type="PROSITE" id="PS50011">
    <property type="entry name" value="PROTEIN_KINASE_DOM"/>
    <property type="match status" value="1"/>
</dbReference>
<feature type="binding site" evidence="7">
    <location>
        <position position="68"/>
    </location>
    <ligand>
        <name>ATP</name>
        <dbReference type="ChEBI" id="CHEBI:30616"/>
    </ligand>
</feature>
<evidence type="ECO:0000256" key="1">
    <source>
        <dbReference type="ARBA" id="ARBA00012513"/>
    </source>
</evidence>
<dbReference type="SUPFAM" id="SSF56112">
    <property type="entry name" value="Protein kinase-like (PK-like)"/>
    <property type="match status" value="1"/>
</dbReference>
<evidence type="ECO:0000313" key="10">
    <source>
        <dbReference type="EMBL" id="MFC5888041.1"/>
    </source>
</evidence>
<feature type="region of interest" description="Disordered" evidence="8">
    <location>
        <begin position="1"/>
        <end position="30"/>
    </location>
</feature>
<evidence type="ECO:0000256" key="5">
    <source>
        <dbReference type="ARBA" id="ARBA00022777"/>
    </source>
</evidence>
<feature type="compositionally biased region" description="Pro residues" evidence="8">
    <location>
        <begin position="1"/>
        <end position="17"/>
    </location>
</feature>
<dbReference type="RefSeq" id="WP_380235938.1">
    <property type="nucleotide sequence ID" value="NZ_BAAAVH010000031.1"/>
</dbReference>
<keyword evidence="2" id="KW-0723">Serine/threonine-protein kinase</keyword>
<evidence type="ECO:0000256" key="2">
    <source>
        <dbReference type="ARBA" id="ARBA00022527"/>
    </source>
</evidence>
<protein>
    <recommendedName>
        <fullName evidence="1">non-specific serine/threonine protein kinase</fullName>
        <ecNumber evidence="1">2.7.11.1</ecNumber>
    </recommendedName>
</protein>
<dbReference type="PROSITE" id="PS00107">
    <property type="entry name" value="PROTEIN_KINASE_ATP"/>
    <property type="match status" value="1"/>
</dbReference>
<dbReference type="Gene3D" id="1.10.510.10">
    <property type="entry name" value="Transferase(Phosphotransferase) domain 1"/>
    <property type="match status" value="1"/>
</dbReference>
<evidence type="ECO:0000313" key="11">
    <source>
        <dbReference type="Proteomes" id="UP001596067"/>
    </source>
</evidence>
<evidence type="ECO:0000256" key="7">
    <source>
        <dbReference type="PROSITE-ProRule" id="PRU10141"/>
    </source>
</evidence>
<keyword evidence="3 10" id="KW-0808">Transferase</keyword>
<dbReference type="CDD" id="cd14014">
    <property type="entry name" value="STKc_PknB_like"/>
    <property type="match status" value="1"/>
</dbReference>
<organism evidence="10 11">
    <name type="scientific">Kitasatospora aburaviensis</name>
    <dbReference type="NCBI Taxonomy" id="67265"/>
    <lineage>
        <taxon>Bacteria</taxon>
        <taxon>Bacillati</taxon>
        <taxon>Actinomycetota</taxon>
        <taxon>Actinomycetes</taxon>
        <taxon>Kitasatosporales</taxon>
        <taxon>Streptomycetaceae</taxon>
        <taxon>Kitasatospora</taxon>
    </lineage>
</organism>
<comment type="caution">
    <text evidence="10">The sequence shown here is derived from an EMBL/GenBank/DDBJ whole genome shotgun (WGS) entry which is preliminary data.</text>
</comment>
<dbReference type="Pfam" id="PF00069">
    <property type="entry name" value="Pkinase"/>
    <property type="match status" value="1"/>
</dbReference>
<name>A0ABW1F1P3_9ACTN</name>
<feature type="compositionally biased region" description="Pro residues" evidence="8">
    <location>
        <begin position="337"/>
        <end position="358"/>
    </location>
</feature>
<gene>
    <name evidence="10" type="ORF">ACFP0N_24025</name>
</gene>
<dbReference type="PROSITE" id="PS00108">
    <property type="entry name" value="PROTEIN_KINASE_ST"/>
    <property type="match status" value="1"/>
</dbReference>
<evidence type="ECO:0000256" key="3">
    <source>
        <dbReference type="ARBA" id="ARBA00022679"/>
    </source>
</evidence>
<dbReference type="InterPro" id="IPR011009">
    <property type="entry name" value="Kinase-like_dom_sf"/>
</dbReference>
<feature type="region of interest" description="Disordered" evidence="8">
    <location>
        <begin position="315"/>
        <end position="358"/>
    </location>
</feature>
<dbReference type="InterPro" id="IPR000719">
    <property type="entry name" value="Prot_kinase_dom"/>
</dbReference>
<dbReference type="GO" id="GO:0004674">
    <property type="term" value="F:protein serine/threonine kinase activity"/>
    <property type="evidence" value="ECO:0007669"/>
    <property type="project" value="UniProtKB-EC"/>
</dbReference>
<dbReference type="EMBL" id="JBHSOD010000034">
    <property type="protein sequence ID" value="MFC5888041.1"/>
    <property type="molecule type" value="Genomic_DNA"/>
</dbReference>
<keyword evidence="4 7" id="KW-0547">Nucleotide-binding</keyword>
<evidence type="ECO:0000256" key="8">
    <source>
        <dbReference type="SAM" id="MobiDB-lite"/>
    </source>
</evidence>
<keyword evidence="11" id="KW-1185">Reference proteome</keyword>
<evidence type="ECO:0000256" key="4">
    <source>
        <dbReference type="ARBA" id="ARBA00022741"/>
    </source>
</evidence>
<dbReference type="SMART" id="SM00220">
    <property type="entry name" value="S_TKc"/>
    <property type="match status" value="1"/>
</dbReference>
<dbReference type="Proteomes" id="UP001596067">
    <property type="component" value="Unassembled WGS sequence"/>
</dbReference>
<dbReference type="Gene3D" id="3.30.200.20">
    <property type="entry name" value="Phosphorylase Kinase, domain 1"/>
    <property type="match status" value="1"/>
</dbReference>
<dbReference type="InterPro" id="IPR017441">
    <property type="entry name" value="Protein_kinase_ATP_BS"/>
</dbReference>
<evidence type="ECO:0000256" key="6">
    <source>
        <dbReference type="ARBA" id="ARBA00022840"/>
    </source>
</evidence>
<reference evidence="11" key="1">
    <citation type="journal article" date="2019" name="Int. J. Syst. Evol. Microbiol.">
        <title>The Global Catalogue of Microorganisms (GCM) 10K type strain sequencing project: providing services to taxonomists for standard genome sequencing and annotation.</title>
        <authorList>
            <consortium name="The Broad Institute Genomics Platform"/>
            <consortium name="The Broad Institute Genome Sequencing Center for Infectious Disease"/>
            <person name="Wu L."/>
            <person name="Ma J."/>
        </authorList>
    </citation>
    <scope>NUCLEOTIDE SEQUENCE [LARGE SCALE GENOMIC DNA]</scope>
    <source>
        <strain evidence="11">CGMCC 4.1469</strain>
    </source>
</reference>
<dbReference type="InterPro" id="IPR008271">
    <property type="entry name" value="Ser/Thr_kinase_AS"/>
</dbReference>
<proteinExistence type="predicted"/>
<dbReference type="EC" id="2.7.11.1" evidence="1"/>
<feature type="domain" description="Protein kinase" evidence="9">
    <location>
        <begin position="39"/>
        <end position="306"/>
    </location>
</feature>
<sequence>MSPQEPPPAASGPPPHPQRTTEDVPSLPAGKVGRRVAGYRLESEIGRGGMAVVYRAKDLRLGRTVAVKLLAPELARNEVFRKRFIHESEAAAAIDHPHIIPVFEAGEADGILFIAMRYVEGGDLRGLIRRDGPFQVERAAQLALQIASALDAAHAHDLVHRDVKPGNVLVAAGTDSEHPEHLYLADFGLTKKSLSLSGLTNVGQIVGTLDYAAPEQISGRPLDGRCDQYSLACVVFEMLAGEPPFRRESDLALLWAHLNDPPPSLRERRPDLSDAVDVAVARALAKSPEQRYEGCLPFVAGLRAAIIASAAGGPASAEPWQWGGGPRTEVVAAHGPTAPPDVPEPPSWAAPVVSPPPR</sequence>
<keyword evidence="5 10" id="KW-0418">Kinase</keyword>
<dbReference type="PANTHER" id="PTHR43289">
    <property type="entry name" value="MITOGEN-ACTIVATED PROTEIN KINASE KINASE KINASE 20-RELATED"/>
    <property type="match status" value="1"/>
</dbReference>
<keyword evidence="6 7" id="KW-0067">ATP-binding</keyword>
<accession>A0ABW1F1P3</accession>
<dbReference type="PANTHER" id="PTHR43289:SF6">
    <property type="entry name" value="SERINE_THREONINE-PROTEIN KINASE NEKL-3"/>
    <property type="match status" value="1"/>
</dbReference>
<evidence type="ECO:0000259" key="9">
    <source>
        <dbReference type="PROSITE" id="PS50011"/>
    </source>
</evidence>